<evidence type="ECO:0008006" key="4">
    <source>
        <dbReference type="Google" id="ProtNLM"/>
    </source>
</evidence>
<dbReference type="Proteomes" id="UP000662873">
    <property type="component" value="Chromosome"/>
</dbReference>
<dbReference type="KEGG" id="npy:NPRO_13120"/>
<gene>
    <name evidence="2" type="ORF">NPRO_13120</name>
</gene>
<name>A0A809S4M5_9BACT</name>
<sequence length="177" mass="19268">MKRLNVLLSAGALLVSSGAAIAQTSGVDVTPYSFSFKLGGLFAANDGLRDVEKVWWAVGADYTFKTQFLKNSETFFSVDYNASNASTKKGSFWPVMINQRFFTNEGGIDGMDRTYFTLGLGAFVFDITGTETVFGGRIGVGRELGEHIFVEGNFFYSDVVPGGVRATSAGFYLGYRF</sequence>
<dbReference type="EMBL" id="AP021858">
    <property type="protein sequence ID" value="BBO23717.1"/>
    <property type="molecule type" value="Genomic_DNA"/>
</dbReference>
<reference evidence="2" key="1">
    <citation type="journal article" name="DNA Res.">
        <title>The physiological potential of anammox bacteria as revealed by their core genome structure.</title>
        <authorList>
            <person name="Okubo T."/>
            <person name="Toyoda A."/>
            <person name="Fukuhara K."/>
            <person name="Uchiyama I."/>
            <person name="Harigaya Y."/>
            <person name="Kuroiwa M."/>
            <person name="Suzuki T."/>
            <person name="Murakami Y."/>
            <person name="Suwa Y."/>
            <person name="Takami H."/>
        </authorList>
    </citation>
    <scope>NUCLEOTIDE SEQUENCE</scope>
    <source>
        <strain evidence="2">317325-2</strain>
    </source>
</reference>
<keyword evidence="1" id="KW-0732">Signal</keyword>
<proteinExistence type="predicted"/>
<accession>A0A809S4M5</accession>
<feature type="signal peptide" evidence="1">
    <location>
        <begin position="1"/>
        <end position="22"/>
    </location>
</feature>
<evidence type="ECO:0000313" key="3">
    <source>
        <dbReference type="Proteomes" id="UP000662873"/>
    </source>
</evidence>
<feature type="chain" id="PRO_5035312516" description="Outer membrane protein beta-barrel domain-containing protein" evidence="1">
    <location>
        <begin position="23"/>
        <end position="177"/>
    </location>
</feature>
<evidence type="ECO:0000313" key="2">
    <source>
        <dbReference type="EMBL" id="BBO23717.1"/>
    </source>
</evidence>
<protein>
    <recommendedName>
        <fullName evidence="4">Outer membrane protein beta-barrel domain-containing protein</fullName>
    </recommendedName>
</protein>
<evidence type="ECO:0000256" key="1">
    <source>
        <dbReference type="SAM" id="SignalP"/>
    </source>
</evidence>
<dbReference type="AlphaFoldDB" id="A0A809S4M5"/>
<organism evidence="2 3">
    <name type="scientific">Candidatus Nitrosymbiomonas proteolyticus</name>
    <dbReference type="NCBI Taxonomy" id="2608984"/>
    <lineage>
        <taxon>Bacteria</taxon>
        <taxon>Bacillati</taxon>
        <taxon>Armatimonadota</taxon>
        <taxon>Armatimonadota incertae sedis</taxon>
        <taxon>Candidatus Nitrosymbiomonas</taxon>
    </lineage>
</organism>